<dbReference type="InterPro" id="IPR013249">
    <property type="entry name" value="RNA_pol_sigma70_r4_t2"/>
</dbReference>
<dbReference type="InterPro" id="IPR039425">
    <property type="entry name" value="RNA_pol_sigma-70-like"/>
</dbReference>
<evidence type="ECO:0000256" key="1">
    <source>
        <dbReference type="ARBA" id="ARBA00010641"/>
    </source>
</evidence>
<evidence type="ECO:0000256" key="5">
    <source>
        <dbReference type="ARBA" id="ARBA00023163"/>
    </source>
</evidence>
<dbReference type="PANTHER" id="PTHR43133">
    <property type="entry name" value="RNA POLYMERASE ECF-TYPE SIGMA FACTO"/>
    <property type="match status" value="1"/>
</dbReference>
<dbReference type="InterPro" id="IPR013324">
    <property type="entry name" value="RNA_pol_sigma_r3/r4-like"/>
</dbReference>
<dbReference type="Pfam" id="PF08281">
    <property type="entry name" value="Sigma70_r4_2"/>
    <property type="match status" value="1"/>
</dbReference>
<proteinExistence type="inferred from homology"/>
<protein>
    <submittedName>
        <fullName evidence="8">RNA polymerase sigma factor</fullName>
    </submittedName>
</protein>
<dbReference type="GO" id="GO:0016987">
    <property type="term" value="F:sigma factor activity"/>
    <property type="evidence" value="ECO:0007669"/>
    <property type="project" value="UniProtKB-KW"/>
</dbReference>
<accession>A0A7D4BLN9</accession>
<dbReference type="Pfam" id="PF04542">
    <property type="entry name" value="Sigma70_r2"/>
    <property type="match status" value="1"/>
</dbReference>
<organism evidence="8 9">
    <name type="scientific">Tenuifilum thalassicum</name>
    <dbReference type="NCBI Taxonomy" id="2590900"/>
    <lineage>
        <taxon>Bacteria</taxon>
        <taxon>Pseudomonadati</taxon>
        <taxon>Bacteroidota</taxon>
        <taxon>Bacteroidia</taxon>
        <taxon>Bacteroidales</taxon>
        <taxon>Tenuifilaceae</taxon>
        <taxon>Tenuifilum</taxon>
    </lineage>
</organism>
<dbReference type="AlphaFoldDB" id="A0A7D4BLN9"/>
<evidence type="ECO:0000256" key="3">
    <source>
        <dbReference type="ARBA" id="ARBA00023082"/>
    </source>
</evidence>
<dbReference type="RefSeq" id="WP_173076444.1">
    <property type="nucleotide sequence ID" value="NZ_CP041345.1"/>
</dbReference>
<evidence type="ECO:0000259" key="6">
    <source>
        <dbReference type="Pfam" id="PF04542"/>
    </source>
</evidence>
<dbReference type="PANTHER" id="PTHR43133:SF8">
    <property type="entry name" value="RNA POLYMERASE SIGMA FACTOR HI_1459-RELATED"/>
    <property type="match status" value="1"/>
</dbReference>
<dbReference type="Gene3D" id="1.10.1740.10">
    <property type="match status" value="1"/>
</dbReference>
<dbReference type="CDD" id="cd06171">
    <property type="entry name" value="Sigma70_r4"/>
    <property type="match status" value="1"/>
</dbReference>
<evidence type="ECO:0000259" key="7">
    <source>
        <dbReference type="Pfam" id="PF08281"/>
    </source>
</evidence>
<feature type="domain" description="RNA polymerase sigma factor 70 region 4 type 2" evidence="7">
    <location>
        <begin position="98"/>
        <end position="150"/>
    </location>
</feature>
<dbReference type="Gene3D" id="1.10.10.10">
    <property type="entry name" value="Winged helix-like DNA-binding domain superfamily/Winged helix DNA-binding domain"/>
    <property type="match status" value="1"/>
</dbReference>
<feature type="domain" description="RNA polymerase sigma-70 region 2" evidence="6">
    <location>
        <begin position="11"/>
        <end position="75"/>
    </location>
</feature>
<evidence type="ECO:0000313" key="9">
    <source>
        <dbReference type="Proteomes" id="UP000500961"/>
    </source>
</evidence>
<keyword evidence="3" id="KW-0731">Sigma factor</keyword>
<dbReference type="EMBL" id="CP041345">
    <property type="protein sequence ID" value="QKG81059.1"/>
    <property type="molecule type" value="Genomic_DNA"/>
</dbReference>
<dbReference type="KEGG" id="ttz:FHG85_12545"/>
<dbReference type="NCBIfam" id="TIGR02937">
    <property type="entry name" value="sigma70-ECF"/>
    <property type="match status" value="1"/>
</dbReference>
<dbReference type="InterPro" id="IPR014284">
    <property type="entry name" value="RNA_pol_sigma-70_dom"/>
</dbReference>
<reference evidence="8 9" key="1">
    <citation type="submission" date="2019-07" db="EMBL/GenBank/DDBJ databases">
        <title>Thalassofilum flectens gen. nov., sp. nov., a novel moderate thermophilic anaerobe from a shallow sea hot spring in Kunashir Island (Russia), representing a new family in the order Bacteroidales, and proposal of Thalassofilacea fam. nov.</title>
        <authorList>
            <person name="Kochetkova T.V."/>
            <person name="Podosokorskaya O.A."/>
            <person name="Novikov A."/>
            <person name="Elcheninov A.G."/>
            <person name="Toshchakov S.V."/>
            <person name="Kublanov I.V."/>
        </authorList>
    </citation>
    <scope>NUCLEOTIDE SEQUENCE [LARGE SCALE GENOMIC DNA]</scope>
    <source>
        <strain evidence="8 9">38-H</strain>
    </source>
</reference>
<keyword evidence="2" id="KW-0805">Transcription regulation</keyword>
<keyword evidence="9" id="KW-1185">Reference proteome</keyword>
<dbReference type="SUPFAM" id="SSF88946">
    <property type="entry name" value="Sigma2 domain of RNA polymerase sigma factors"/>
    <property type="match status" value="1"/>
</dbReference>
<dbReference type="SUPFAM" id="SSF88659">
    <property type="entry name" value="Sigma3 and sigma4 domains of RNA polymerase sigma factors"/>
    <property type="match status" value="1"/>
</dbReference>
<dbReference type="GO" id="GO:0006352">
    <property type="term" value="P:DNA-templated transcription initiation"/>
    <property type="evidence" value="ECO:0007669"/>
    <property type="project" value="InterPro"/>
</dbReference>
<comment type="similarity">
    <text evidence="1">Belongs to the sigma-70 factor family. ECF subfamily.</text>
</comment>
<keyword evidence="4" id="KW-0238">DNA-binding</keyword>
<gene>
    <name evidence="8" type="ORF">FHG85_12545</name>
</gene>
<evidence type="ECO:0000256" key="4">
    <source>
        <dbReference type="ARBA" id="ARBA00023125"/>
    </source>
</evidence>
<dbReference type="InterPro" id="IPR036388">
    <property type="entry name" value="WH-like_DNA-bd_sf"/>
</dbReference>
<dbReference type="GO" id="GO:0003677">
    <property type="term" value="F:DNA binding"/>
    <property type="evidence" value="ECO:0007669"/>
    <property type="project" value="UniProtKB-KW"/>
</dbReference>
<keyword evidence="5" id="KW-0804">Transcription</keyword>
<dbReference type="InterPro" id="IPR013325">
    <property type="entry name" value="RNA_pol_sigma_r2"/>
</dbReference>
<dbReference type="InterPro" id="IPR007627">
    <property type="entry name" value="RNA_pol_sigma70_r2"/>
</dbReference>
<evidence type="ECO:0000313" key="8">
    <source>
        <dbReference type="EMBL" id="QKG81059.1"/>
    </source>
</evidence>
<dbReference type="Proteomes" id="UP000500961">
    <property type="component" value="Chromosome"/>
</dbReference>
<evidence type="ECO:0000256" key="2">
    <source>
        <dbReference type="ARBA" id="ARBA00023015"/>
    </source>
</evidence>
<sequence>MTASEYNQCVDLYSDGIYRFALKMLKDTDLAMDIVQDCFERLWVRHKEVEFDKAKSYLFTSAYHAAIDTIRKEKRKNEYASDGVFETSTSNSYSDAKEIVDRAVDKLPEVQKTVLLLRDYEGYSYEEIGKITGLSESQVKVYIYRARVFLKEQLVSIDNLI</sequence>
<name>A0A7D4BLN9_9BACT</name>